<dbReference type="Gene3D" id="3.30.200.20">
    <property type="entry name" value="Phosphorylase Kinase, domain 1"/>
    <property type="match status" value="1"/>
</dbReference>
<dbReference type="Gene3D" id="1.10.510.10">
    <property type="entry name" value="Transferase(Phosphotransferase) domain 1"/>
    <property type="match status" value="1"/>
</dbReference>
<dbReference type="Pfam" id="PF07714">
    <property type="entry name" value="PK_Tyr_Ser-Thr"/>
    <property type="match status" value="1"/>
</dbReference>
<sequence length="195" mass="22548">MRMSVRAHMLTKSYRRLLAISEVGREASGTIYKGVIVSSQKPVVVKRLEKVAAEGEKEFQTKMKVIEGTHHKNLVHLLGYCLDGPKKLLVYEYMSNGSLADVLFTPERQLVWEARMGIARNIARGFFQECDTQIIHCDIKPQNILMDEYMHYYILLFARRTKIRRAKYTSATEKNIRRSNQGKLARPKVSSRKKT</sequence>
<keyword evidence="1" id="KW-0732">Signal</keyword>
<name>A0AAD4VGS5_PRUDU</name>
<evidence type="ECO:0000313" key="4">
    <source>
        <dbReference type="EMBL" id="KAI5324064.1"/>
    </source>
</evidence>
<dbReference type="Proteomes" id="UP001054821">
    <property type="component" value="Chromosome 6"/>
</dbReference>
<evidence type="ECO:0000313" key="5">
    <source>
        <dbReference type="Proteomes" id="UP001054821"/>
    </source>
</evidence>
<dbReference type="SMART" id="SM00220">
    <property type="entry name" value="S_TKc"/>
    <property type="match status" value="1"/>
</dbReference>
<dbReference type="PANTHER" id="PTHR47976">
    <property type="entry name" value="G-TYPE LECTIN S-RECEPTOR-LIKE SERINE/THREONINE-PROTEIN KINASE SD2-5"/>
    <property type="match status" value="1"/>
</dbReference>
<feature type="compositionally biased region" description="Polar residues" evidence="2">
    <location>
        <begin position="169"/>
        <end position="182"/>
    </location>
</feature>
<dbReference type="InterPro" id="IPR051343">
    <property type="entry name" value="G-type_lectin_kinases/EP1-like"/>
</dbReference>
<gene>
    <name evidence="4" type="ORF">L3X38_033137</name>
</gene>
<dbReference type="InterPro" id="IPR008271">
    <property type="entry name" value="Ser/Thr_kinase_AS"/>
</dbReference>
<protein>
    <recommendedName>
        <fullName evidence="3">Protein kinase domain-containing protein</fullName>
    </recommendedName>
</protein>
<feature type="domain" description="Protein kinase" evidence="3">
    <location>
        <begin position="17"/>
        <end position="195"/>
    </location>
</feature>
<comment type="caution">
    <text evidence="4">The sequence shown here is derived from an EMBL/GenBank/DDBJ whole genome shotgun (WGS) entry which is preliminary data.</text>
</comment>
<feature type="region of interest" description="Disordered" evidence="2">
    <location>
        <begin position="169"/>
        <end position="195"/>
    </location>
</feature>
<organism evidence="4 5">
    <name type="scientific">Prunus dulcis</name>
    <name type="common">Almond</name>
    <name type="synonym">Amygdalus dulcis</name>
    <dbReference type="NCBI Taxonomy" id="3755"/>
    <lineage>
        <taxon>Eukaryota</taxon>
        <taxon>Viridiplantae</taxon>
        <taxon>Streptophyta</taxon>
        <taxon>Embryophyta</taxon>
        <taxon>Tracheophyta</taxon>
        <taxon>Spermatophyta</taxon>
        <taxon>Magnoliopsida</taxon>
        <taxon>eudicotyledons</taxon>
        <taxon>Gunneridae</taxon>
        <taxon>Pentapetalae</taxon>
        <taxon>rosids</taxon>
        <taxon>fabids</taxon>
        <taxon>Rosales</taxon>
        <taxon>Rosaceae</taxon>
        <taxon>Amygdaloideae</taxon>
        <taxon>Amygdaleae</taxon>
        <taxon>Prunus</taxon>
    </lineage>
</organism>
<dbReference type="GO" id="GO:0005524">
    <property type="term" value="F:ATP binding"/>
    <property type="evidence" value="ECO:0007669"/>
    <property type="project" value="InterPro"/>
</dbReference>
<dbReference type="InterPro" id="IPR011009">
    <property type="entry name" value="Kinase-like_dom_sf"/>
</dbReference>
<evidence type="ECO:0000256" key="1">
    <source>
        <dbReference type="ARBA" id="ARBA00022729"/>
    </source>
</evidence>
<dbReference type="GO" id="GO:0004672">
    <property type="term" value="F:protein kinase activity"/>
    <property type="evidence" value="ECO:0007669"/>
    <property type="project" value="InterPro"/>
</dbReference>
<dbReference type="PANTHER" id="PTHR47976:SF7">
    <property type="entry name" value="RECEPTOR-LIKE SERINE_THREONINE-PROTEIN KINASE"/>
    <property type="match status" value="1"/>
</dbReference>
<dbReference type="PROSITE" id="PS00108">
    <property type="entry name" value="PROTEIN_KINASE_ST"/>
    <property type="match status" value="1"/>
</dbReference>
<evidence type="ECO:0000256" key="2">
    <source>
        <dbReference type="SAM" id="MobiDB-lite"/>
    </source>
</evidence>
<dbReference type="SUPFAM" id="SSF56112">
    <property type="entry name" value="Protein kinase-like (PK-like)"/>
    <property type="match status" value="1"/>
</dbReference>
<dbReference type="PROSITE" id="PS50011">
    <property type="entry name" value="PROTEIN_KINASE_DOM"/>
    <property type="match status" value="1"/>
</dbReference>
<dbReference type="InterPro" id="IPR001245">
    <property type="entry name" value="Ser-Thr/Tyr_kinase_cat_dom"/>
</dbReference>
<reference evidence="4 5" key="1">
    <citation type="journal article" date="2022" name="G3 (Bethesda)">
        <title>Whole-genome sequence and methylome profiling of the almond [Prunus dulcis (Mill.) D.A. Webb] cultivar 'Nonpareil'.</title>
        <authorList>
            <person name="D'Amico-Willman K.M."/>
            <person name="Ouma W.Z."/>
            <person name="Meulia T."/>
            <person name="Sideli G.M."/>
            <person name="Gradziel T.M."/>
            <person name="Fresnedo-Ramirez J."/>
        </authorList>
    </citation>
    <scope>NUCLEOTIDE SEQUENCE [LARGE SCALE GENOMIC DNA]</scope>
    <source>
        <strain evidence="4">Clone GOH B32 T37-40</strain>
    </source>
</reference>
<dbReference type="AlphaFoldDB" id="A0AAD4VGS5"/>
<dbReference type="EMBL" id="JAJFAZ020000006">
    <property type="protein sequence ID" value="KAI5324064.1"/>
    <property type="molecule type" value="Genomic_DNA"/>
</dbReference>
<dbReference type="InterPro" id="IPR000719">
    <property type="entry name" value="Prot_kinase_dom"/>
</dbReference>
<keyword evidence="5" id="KW-1185">Reference proteome</keyword>
<proteinExistence type="predicted"/>
<evidence type="ECO:0000259" key="3">
    <source>
        <dbReference type="PROSITE" id="PS50011"/>
    </source>
</evidence>
<accession>A0AAD4VGS5</accession>
<feature type="compositionally biased region" description="Basic residues" evidence="2">
    <location>
        <begin position="185"/>
        <end position="195"/>
    </location>
</feature>